<evidence type="ECO:0000313" key="3">
    <source>
        <dbReference type="Proteomes" id="UP000314294"/>
    </source>
</evidence>
<proteinExistence type="predicted"/>
<comment type="caution">
    <text evidence="2">The sequence shown here is derived from an EMBL/GenBank/DDBJ whole genome shotgun (WGS) entry which is preliminary data.</text>
</comment>
<organism evidence="2 3">
    <name type="scientific">Liparis tanakae</name>
    <name type="common">Tanaka's snailfish</name>
    <dbReference type="NCBI Taxonomy" id="230148"/>
    <lineage>
        <taxon>Eukaryota</taxon>
        <taxon>Metazoa</taxon>
        <taxon>Chordata</taxon>
        <taxon>Craniata</taxon>
        <taxon>Vertebrata</taxon>
        <taxon>Euteleostomi</taxon>
        <taxon>Actinopterygii</taxon>
        <taxon>Neopterygii</taxon>
        <taxon>Teleostei</taxon>
        <taxon>Neoteleostei</taxon>
        <taxon>Acanthomorphata</taxon>
        <taxon>Eupercaria</taxon>
        <taxon>Perciformes</taxon>
        <taxon>Cottioidei</taxon>
        <taxon>Cottales</taxon>
        <taxon>Liparidae</taxon>
        <taxon>Liparis</taxon>
    </lineage>
</organism>
<reference evidence="2 3" key="1">
    <citation type="submission" date="2019-03" db="EMBL/GenBank/DDBJ databases">
        <title>First draft genome of Liparis tanakae, snailfish: a comprehensive survey of snailfish specific genes.</title>
        <authorList>
            <person name="Kim W."/>
            <person name="Song I."/>
            <person name="Jeong J.-H."/>
            <person name="Kim D."/>
            <person name="Kim S."/>
            <person name="Ryu S."/>
            <person name="Song J.Y."/>
            <person name="Lee S.K."/>
        </authorList>
    </citation>
    <scope>NUCLEOTIDE SEQUENCE [LARGE SCALE GENOMIC DNA]</scope>
    <source>
        <tissue evidence="2">Muscle</tissue>
    </source>
</reference>
<evidence type="ECO:0000256" key="1">
    <source>
        <dbReference type="SAM" id="MobiDB-lite"/>
    </source>
</evidence>
<feature type="compositionally biased region" description="Basic residues" evidence="1">
    <location>
        <begin position="47"/>
        <end position="58"/>
    </location>
</feature>
<feature type="compositionally biased region" description="Basic and acidic residues" evidence="1">
    <location>
        <begin position="36"/>
        <end position="46"/>
    </location>
</feature>
<gene>
    <name evidence="2" type="ORF">EYF80_052757</name>
</gene>
<name>A0A4Z2F7F1_9TELE</name>
<protein>
    <submittedName>
        <fullName evidence="2">Uncharacterized protein</fullName>
    </submittedName>
</protein>
<keyword evidence="3" id="KW-1185">Reference proteome</keyword>
<dbReference type="Proteomes" id="UP000314294">
    <property type="component" value="Unassembled WGS sequence"/>
</dbReference>
<dbReference type="EMBL" id="SRLO01001536">
    <property type="protein sequence ID" value="TNN37077.1"/>
    <property type="molecule type" value="Genomic_DNA"/>
</dbReference>
<dbReference type="AlphaFoldDB" id="A0A4Z2F7F1"/>
<feature type="region of interest" description="Disordered" evidence="1">
    <location>
        <begin position="1"/>
        <end position="71"/>
    </location>
</feature>
<accession>A0A4Z2F7F1</accession>
<sequence>MPSARLRMTSGGKTRGKRKKRETPITRPSRGAVPPEVRRGGEDKNKSTKGRRISRRSQKCGAFGRQGLGSGDARYFREKSAQSVGNKTRRGQSSITAVYYTTLSR</sequence>
<evidence type="ECO:0000313" key="2">
    <source>
        <dbReference type="EMBL" id="TNN37077.1"/>
    </source>
</evidence>